<reference evidence="1 2" key="1">
    <citation type="submission" date="2023-08" db="EMBL/GenBank/DDBJ databases">
        <title>Microbacterium sp. nov., isolated from a waste landfill.</title>
        <authorList>
            <person name="Wen W."/>
        </authorList>
    </citation>
    <scope>NUCLEOTIDE SEQUENCE [LARGE SCALE GENOMIC DNA]</scope>
    <source>
        <strain evidence="1 2">ASV81</strain>
    </source>
</reference>
<evidence type="ECO:0000313" key="1">
    <source>
        <dbReference type="EMBL" id="MDQ4214768.1"/>
    </source>
</evidence>
<evidence type="ECO:0000313" key="2">
    <source>
        <dbReference type="Proteomes" id="UP001230289"/>
    </source>
</evidence>
<sequence length="137" mass="14767">MQGSKQVSYGLVEQVTLRGGLFAYFRASAGQFGPGGIQRRFRALPGLQGPPAALCGQQLCQRRREFVTDYLIVDHVDPMEEGLVELSASLIRGSSVKLVRVGQQVEVGFDVCQSAGEVVIDSGELSDDLVSLPRDLA</sequence>
<name>A0ABU0XI09_9MICO</name>
<gene>
    <name evidence="1" type="ORF">RBR11_12665</name>
</gene>
<organism evidence="1 2">
    <name type="scientific">Microbacterium capsulatum</name>
    <dbReference type="NCBI Taxonomy" id="3041921"/>
    <lineage>
        <taxon>Bacteria</taxon>
        <taxon>Bacillati</taxon>
        <taxon>Actinomycetota</taxon>
        <taxon>Actinomycetes</taxon>
        <taxon>Micrococcales</taxon>
        <taxon>Microbacteriaceae</taxon>
        <taxon>Microbacterium</taxon>
    </lineage>
</organism>
<proteinExistence type="predicted"/>
<keyword evidence="2" id="KW-1185">Reference proteome</keyword>
<dbReference type="EMBL" id="JAVFCB010000007">
    <property type="protein sequence ID" value="MDQ4214768.1"/>
    <property type="molecule type" value="Genomic_DNA"/>
</dbReference>
<protein>
    <submittedName>
        <fullName evidence="1">Uncharacterized protein</fullName>
    </submittedName>
</protein>
<dbReference type="RefSeq" id="WP_308489713.1">
    <property type="nucleotide sequence ID" value="NZ_JAVFCB010000007.1"/>
</dbReference>
<comment type="caution">
    <text evidence="1">The sequence shown here is derived from an EMBL/GenBank/DDBJ whole genome shotgun (WGS) entry which is preliminary data.</text>
</comment>
<accession>A0ABU0XI09</accession>
<dbReference type="Proteomes" id="UP001230289">
    <property type="component" value="Unassembled WGS sequence"/>
</dbReference>